<keyword evidence="5 8" id="KW-0812">Transmembrane</keyword>
<evidence type="ECO:0000256" key="9">
    <source>
        <dbReference type="SAM" id="MobiDB-lite"/>
    </source>
</evidence>
<comment type="subcellular location">
    <subcellularLocation>
        <location evidence="1">Cell inner membrane</location>
        <topology evidence="1">Multi-pass membrane protein</topology>
    </subcellularLocation>
    <subcellularLocation>
        <location evidence="8">Cell membrane</location>
        <topology evidence="8">Multi-pass membrane protein</topology>
    </subcellularLocation>
</comment>
<dbReference type="SUPFAM" id="SSF161098">
    <property type="entry name" value="MetI-like"/>
    <property type="match status" value="1"/>
</dbReference>
<dbReference type="EMBL" id="HE663493">
    <property type="protein sequence ID" value="CCG09568.1"/>
    <property type="molecule type" value="Genomic_DNA"/>
</dbReference>
<dbReference type="Proteomes" id="UP000033220">
    <property type="component" value="Chromosome DSM 122"/>
</dbReference>
<feature type="region of interest" description="Disordered" evidence="9">
    <location>
        <begin position="1"/>
        <end position="23"/>
    </location>
</feature>
<evidence type="ECO:0000256" key="1">
    <source>
        <dbReference type="ARBA" id="ARBA00004429"/>
    </source>
</evidence>
<dbReference type="InterPro" id="IPR035906">
    <property type="entry name" value="MetI-like_sf"/>
</dbReference>
<comment type="similarity">
    <text evidence="2">Belongs to the binding-protein-dependent transport system permease family. HisMQ subfamily.</text>
</comment>
<evidence type="ECO:0000256" key="5">
    <source>
        <dbReference type="ARBA" id="ARBA00022692"/>
    </source>
</evidence>
<accession>H6SQ49</accession>
<dbReference type="InterPro" id="IPR043429">
    <property type="entry name" value="ArtM/GltK/GlnP/TcyL/YhdX-like"/>
</dbReference>
<proteinExistence type="inferred from homology"/>
<evidence type="ECO:0000313" key="12">
    <source>
        <dbReference type="Proteomes" id="UP000033220"/>
    </source>
</evidence>
<evidence type="ECO:0000256" key="6">
    <source>
        <dbReference type="ARBA" id="ARBA00022989"/>
    </source>
</evidence>
<dbReference type="Pfam" id="PF00528">
    <property type="entry name" value="BPD_transp_1"/>
    <property type="match status" value="1"/>
</dbReference>
<feature type="transmembrane region" description="Helical" evidence="8">
    <location>
        <begin position="255"/>
        <end position="277"/>
    </location>
</feature>
<keyword evidence="12" id="KW-1185">Reference proteome</keyword>
<dbReference type="GO" id="GO:0006865">
    <property type="term" value="P:amino acid transport"/>
    <property type="evidence" value="ECO:0007669"/>
    <property type="project" value="TreeGrafter"/>
</dbReference>
<dbReference type="Gene3D" id="1.10.3720.10">
    <property type="entry name" value="MetI-like"/>
    <property type="match status" value="1"/>
</dbReference>
<organism evidence="11 12">
    <name type="scientific">Pararhodospirillum photometricum DSM 122</name>
    <dbReference type="NCBI Taxonomy" id="1150469"/>
    <lineage>
        <taxon>Bacteria</taxon>
        <taxon>Pseudomonadati</taxon>
        <taxon>Pseudomonadota</taxon>
        <taxon>Alphaproteobacteria</taxon>
        <taxon>Rhodospirillales</taxon>
        <taxon>Rhodospirillaceae</taxon>
        <taxon>Pararhodospirillum</taxon>
    </lineage>
</organism>
<dbReference type="CDD" id="cd06261">
    <property type="entry name" value="TM_PBP2"/>
    <property type="match status" value="1"/>
</dbReference>
<evidence type="ECO:0000256" key="2">
    <source>
        <dbReference type="ARBA" id="ARBA00010072"/>
    </source>
</evidence>
<evidence type="ECO:0000259" key="10">
    <source>
        <dbReference type="PROSITE" id="PS50928"/>
    </source>
</evidence>
<name>H6SQ49_PARPM</name>
<feature type="compositionally biased region" description="Polar residues" evidence="9">
    <location>
        <begin position="7"/>
        <end position="19"/>
    </location>
</feature>
<evidence type="ECO:0000256" key="3">
    <source>
        <dbReference type="ARBA" id="ARBA00022448"/>
    </source>
</evidence>
<dbReference type="GO" id="GO:0043190">
    <property type="term" value="C:ATP-binding cassette (ABC) transporter complex"/>
    <property type="evidence" value="ECO:0007669"/>
    <property type="project" value="InterPro"/>
</dbReference>
<dbReference type="NCBIfam" id="TIGR01726">
    <property type="entry name" value="HEQRo_perm_3TM"/>
    <property type="match status" value="1"/>
</dbReference>
<evidence type="ECO:0000313" key="11">
    <source>
        <dbReference type="EMBL" id="CCG09568.1"/>
    </source>
</evidence>
<dbReference type="PANTHER" id="PTHR30614">
    <property type="entry name" value="MEMBRANE COMPONENT OF AMINO ACID ABC TRANSPORTER"/>
    <property type="match status" value="1"/>
</dbReference>
<dbReference type="PANTHER" id="PTHR30614:SF21">
    <property type="entry name" value="AMINO ACID ABC TRANSPORTER PERMEASE"/>
    <property type="match status" value="1"/>
</dbReference>
<dbReference type="AlphaFoldDB" id="H6SQ49"/>
<dbReference type="PROSITE" id="PS50928">
    <property type="entry name" value="ABC_TM1"/>
    <property type="match status" value="1"/>
</dbReference>
<evidence type="ECO:0000256" key="7">
    <source>
        <dbReference type="ARBA" id="ARBA00023136"/>
    </source>
</evidence>
<dbReference type="KEGG" id="rpm:RSPPHO_02942"/>
<dbReference type="STRING" id="1150469.RSPPHO_02942"/>
<dbReference type="InterPro" id="IPR000515">
    <property type="entry name" value="MetI-like"/>
</dbReference>
<feature type="transmembrane region" description="Helical" evidence="8">
    <location>
        <begin position="155"/>
        <end position="177"/>
    </location>
</feature>
<dbReference type="InterPro" id="IPR010065">
    <property type="entry name" value="AA_ABC_transptr_permease_3TM"/>
</dbReference>
<feature type="domain" description="ABC transmembrane type-1" evidence="10">
    <location>
        <begin position="84"/>
        <end position="274"/>
    </location>
</feature>
<sequence length="290" mass="31142">MGWLRSPTKSARSKVSTPTPWKPSPSAPLFTWGWVSSWPGFWTTGARAGKERRLAAMAFDFTVVWNNLDYLLWGRTPQGEIGGLLLSVLIALGAGSLALVLGVGLALLAWFKPGPVRRLLFAGADLIRGIPLIFVIFWIYFLLPALFNRPVPNVLSVILALAAFTGAAVMHTTLAGLQALPRGLREAGLASGLSEIQVVRLILLPPALRNLVPSYVGLFVSLIKDTSLAFIVNVPDLTTVATQVNSRTLVYAAEIFLATGVLYYVLCAGLAGIVRLLGGDGARPRERGRA</sequence>
<keyword evidence="7 8" id="KW-0472">Membrane</keyword>
<dbReference type="eggNOG" id="COG0765">
    <property type="taxonomic scope" value="Bacteria"/>
</dbReference>
<reference evidence="11 12" key="1">
    <citation type="submission" date="2012-02" db="EMBL/GenBank/DDBJ databases">
        <title>Shotgun genome sequence of Phaeospirillum photometricum DSM 122.</title>
        <authorList>
            <person name="Duquesne K."/>
            <person name="Sturgis J."/>
        </authorList>
    </citation>
    <scope>NUCLEOTIDE SEQUENCE [LARGE SCALE GENOMIC DNA]</scope>
    <source>
        <strain evidence="12">DSM122</strain>
    </source>
</reference>
<feature type="transmembrane region" description="Helical" evidence="8">
    <location>
        <begin position="120"/>
        <end position="143"/>
    </location>
</feature>
<keyword evidence="3 8" id="KW-0813">Transport</keyword>
<dbReference type="HOGENOM" id="CLU_019602_1_0_5"/>
<dbReference type="GO" id="GO:0022857">
    <property type="term" value="F:transmembrane transporter activity"/>
    <property type="evidence" value="ECO:0007669"/>
    <property type="project" value="InterPro"/>
</dbReference>
<evidence type="ECO:0000256" key="4">
    <source>
        <dbReference type="ARBA" id="ARBA00022475"/>
    </source>
</evidence>
<gene>
    <name evidence="11" type="ORF">RSPPHO_02942</name>
</gene>
<protein>
    <submittedName>
        <fullName evidence="11">Binding-protein-dependent transport system inner membrane component</fullName>
    </submittedName>
</protein>
<feature type="transmembrane region" description="Helical" evidence="8">
    <location>
        <begin position="85"/>
        <end position="108"/>
    </location>
</feature>
<dbReference type="PATRIC" id="fig|1150469.3.peg.3320"/>
<keyword evidence="4" id="KW-1003">Cell membrane</keyword>
<keyword evidence="6 8" id="KW-1133">Transmembrane helix</keyword>
<evidence type="ECO:0000256" key="8">
    <source>
        <dbReference type="RuleBase" id="RU363032"/>
    </source>
</evidence>